<dbReference type="GO" id="GO:0016780">
    <property type="term" value="F:phosphotransferase activity, for other substituted phosphate groups"/>
    <property type="evidence" value="ECO:0007669"/>
    <property type="project" value="TreeGrafter"/>
</dbReference>
<dbReference type="Proteomes" id="UP000178747">
    <property type="component" value="Unassembled WGS sequence"/>
</dbReference>
<proteinExistence type="inferred from homology"/>
<dbReference type="Pfam" id="PF02397">
    <property type="entry name" value="Bac_transf"/>
    <property type="match status" value="1"/>
</dbReference>
<evidence type="ECO:0000313" key="5">
    <source>
        <dbReference type="Proteomes" id="UP000178747"/>
    </source>
</evidence>
<comment type="similarity">
    <text evidence="1">Belongs to the bacterial sugar transferase family.</text>
</comment>
<evidence type="ECO:0000259" key="3">
    <source>
        <dbReference type="Pfam" id="PF02397"/>
    </source>
</evidence>
<comment type="caution">
    <text evidence="4">The sequence shown here is derived from an EMBL/GenBank/DDBJ whole genome shotgun (WGS) entry which is preliminary data.</text>
</comment>
<evidence type="ECO:0000313" key="4">
    <source>
        <dbReference type="EMBL" id="OGY47846.1"/>
    </source>
</evidence>
<dbReference type="PANTHER" id="PTHR30576:SF0">
    <property type="entry name" value="UNDECAPRENYL-PHOSPHATE N-ACETYLGALACTOSAMINYL 1-PHOSPHATE TRANSFERASE-RELATED"/>
    <property type="match status" value="1"/>
</dbReference>
<name>A0A1G1Y7P1_9BACT</name>
<sequence length="234" mass="26687">MESNSGKYKFATDQNLSASKIDKAVPYPLLKRIFDLTISLFALIILSPLFLLIFLATKIEGWLNPACRGPFIYSETRISAGQPFKFYKIRIFKPKVLSETLENEGFIHTKPLEADKRNLTTVGNFLKKFYLDEIAQFINVIKGEMSLVGTRPWNVVDYKREVGMGIYRKKVIKAGITGLLQITKGTHYLYPGGDKGLDDYYIDFCRTHSSIQIVFFDLKIIGWSIIKLLRGQGL</sequence>
<accession>A0A1G1Y7P1</accession>
<feature type="domain" description="Bacterial sugar transferase" evidence="3">
    <location>
        <begin position="31"/>
        <end position="216"/>
    </location>
</feature>
<organism evidence="4 5">
    <name type="scientific">Candidatus Buchananbacteria bacterium RIFCSPHIGHO2_02_FULL_38_8</name>
    <dbReference type="NCBI Taxonomy" id="1797538"/>
    <lineage>
        <taxon>Bacteria</taxon>
        <taxon>Candidatus Buchananiibacteriota</taxon>
    </lineage>
</organism>
<protein>
    <recommendedName>
        <fullName evidence="3">Bacterial sugar transferase domain-containing protein</fullName>
    </recommendedName>
</protein>
<dbReference type="AlphaFoldDB" id="A0A1G1Y7P1"/>
<dbReference type="EMBL" id="MHIH01000013">
    <property type="protein sequence ID" value="OGY47846.1"/>
    <property type="molecule type" value="Genomic_DNA"/>
</dbReference>
<keyword evidence="2" id="KW-0812">Transmembrane</keyword>
<dbReference type="InterPro" id="IPR003362">
    <property type="entry name" value="Bact_transf"/>
</dbReference>
<evidence type="ECO:0000256" key="1">
    <source>
        <dbReference type="ARBA" id="ARBA00006464"/>
    </source>
</evidence>
<keyword evidence="2" id="KW-0472">Membrane</keyword>
<reference evidence="4 5" key="1">
    <citation type="journal article" date="2016" name="Nat. Commun.">
        <title>Thousands of microbial genomes shed light on interconnected biogeochemical processes in an aquifer system.</title>
        <authorList>
            <person name="Anantharaman K."/>
            <person name="Brown C.T."/>
            <person name="Hug L.A."/>
            <person name="Sharon I."/>
            <person name="Castelle C.J."/>
            <person name="Probst A.J."/>
            <person name="Thomas B.C."/>
            <person name="Singh A."/>
            <person name="Wilkins M.J."/>
            <person name="Karaoz U."/>
            <person name="Brodie E.L."/>
            <person name="Williams K.H."/>
            <person name="Hubbard S.S."/>
            <person name="Banfield J.F."/>
        </authorList>
    </citation>
    <scope>NUCLEOTIDE SEQUENCE [LARGE SCALE GENOMIC DNA]</scope>
</reference>
<evidence type="ECO:0000256" key="2">
    <source>
        <dbReference type="SAM" id="Phobius"/>
    </source>
</evidence>
<feature type="transmembrane region" description="Helical" evidence="2">
    <location>
        <begin position="36"/>
        <end position="56"/>
    </location>
</feature>
<dbReference type="PANTHER" id="PTHR30576">
    <property type="entry name" value="COLANIC BIOSYNTHESIS UDP-GLUCOSE LIPID CARRIER TRANSFERASE"/>
    <property type="match status" value="1"/>
</dbReference>
<gene>
    <name evidence="4" type="ORF">A3J62_01445</name>
</gene>
<keyword evidence="2" id="KW-1133">Transmembrane helix</keyword>